<accession>A0ABQ0ADF8</accession>
<evidence type="ECO:0000313" key="2">
    <source>
        <dbReference type="Proteomes" id="UP001465153"/>
    </source>
</evidence>
<keyword evidence="2" id="KW-1185">Reference proteome</keyword>
<reference evidence="1 2" key="1">
    <citation type="submission" date="2024-04" db="EMBL/GenBank/DDBJ databases">
        <title>Draft genome sequence of Sessilibacter corallicola NBRC 116591.</title>
        <authorList>
            <person name="Miyakawa T."/>
            <person name="Kusuya Y."/>
            <person name="Miura T."/>
        </authorList>
    </citation>
    <scope>NUCLEOTIDE SEQUENCE [LARGE SCALE GENOMIC DNA]</scope>
    <source>
        <strain evidence="1 2">KU-00831-HH</strain>
    </source>
</reference>
<dbReference type="Proteomes" id="UP001465153">
    <property type="component" value="Unassembled WGS sequence"/>
</dbReference>
<dbReference type="EMBL" id="BAABWN010000014">
    <property type="protein sequence ID" value="GAA6169662.1"/>
    <property type="molecule type" value="Genomic_DNA"/>
</dbReference>
<gene>
    <name evidence="1" type="ORF">NBRC116591_34730</name>
</gene>
<sequence>MKQEFEYITEIKERWPENWEDPEPTKETISLIDEAVKAYPNSEKLWVMRGDLYLLINYEDGTPIEESLHYYKKRDLRETHYALLRVPFSKALCARLPHN</sequence>
<evidence type="ECO:0000313" key="1">
    <source>
        <dbReference type="EMBL" id="GAA6169662.1"/>
    </source>
</evidence>
<name>A0ABQ0ADF8_9GAMM</name>
<dbReference type="RefSeq" id="WP_353304139.1">
    <property type="nucleotide sequence ID" value="NZ_BAABWN010000014.1"/>
</dbReference>
<proteinExistence type="predicted"/>
<comment type="caution">
    <text evidence="1">The sequence shown here is derived from an EMBL/GenBank/DDBJ whole genome shotgun (WGS) entry which is preliminary data.</text>
</comment>
<organism evidence="1 2">
    <name type="scientific">Sessilibacter corallicola</name>
    <dbReference type="NCBI Taxonomy" id="2904075"/>
    <lineage>
        <taxon>Bacteria</taxon>
        <taxon>Pseudomonadati</taxon>
        <taxon>Pseudomonadota</taxon>
        <taxon>Gammaproteobacteria</taxon>
        <taxon>Cellvibrionales</taxon>
        <taxon>Cellvibrionaceae</taxon>
        <taxon>Sessilibacter</taxon>
    </lineage>
</organism>
<protein>
    <submittedName>
        <fullName evidence="1">Uncharacterized protein</fullName>
    </submittedName>
</protein>